<evidence type="ECO:0000256" key="1">
    <source>
        <dbReference type="ARBA" id="ARBA00022676"/>
    </source>
</evidence>
<dbReference type="PANTHER" id="PTHR30160:SF7">
    <property type="entry name" value="ADP-HEPTOSE--LPS HEPTOSYLTRANSFERASE 2"/>
    <property type="match status" value="1"/>
</dbReference>
<dbReference type="SUPFAM" id="SSF53756">
    <property type="entry name" value="UDP-Glycosyltransferase/glycogen phosphorylase"/>
    <property type="match status" value="1"/>
</dbReference>
<evidence type="ECO:0000313" key="3">
    <source>
        <dbReference type="EMBL" id="PZO12976.1"/>
    </source>
</evidence>
<reference evidence="3 4" key="2">
    <citation type="submission" date="2018-06" db="EMBL/GenBank/DDBJ databases">
        <title>Metagenomic assembly of (sub)arctic Cyanobacteria and their associated microbiome from non-axenic cultures.</title>
        <authorList>
            <person name="Baurain D."/>
        </authorList>
    </citation>
    <scope>NUCLEOTIDE SEQUENCE [LARGE SCALE GENOMIC DNA]</scope>
    <source>
        <strain evidence="3">ULC129bin1</strain>
    </source>
</reference>
<keyword evidence="2 3" id="KW-0808">Transferase</keyword>
<dbReference type="Gene3D" id="3.40.50.2000">
    <property type="entry name" value="Glycogen Phosphorylase B"/>
    <property type="match status" value="2"/>
</dbReference>
<dbReference type="PANTHER" id="PTHR30160">
    <property type="entry name" value="TETRAACYLDISACCHARIDE 4'-KINASE-RELATED"/>
    <property type="match status" value="1"/>
</dbReference>
<accession>A0A2W4TVA1</accession>
<reference evidence="4" key="1">
    <citation type="submission" date="2018-04" db="EMBL/GenBank/DDBJ databases">
        <authorList>
            <person name="Cornet L."/>
        </authorList>
    </citation>
    <scope>NUCLEOTIDE SEQUENCE [LARGE SCALE GENOMIC DNA]</scope>
</reference>
<organism evidence="3 4">
    <name type="scientific">Leptolyngbya foveolarum</name>
    <dbReference type="NCBI Taxonomy" id="47253"/>
    <lineage>
        <taxon>Bacteria</taxon>
        <taxon>Bacillati</taxon>
        <taxon>Cyanobacteriota</taxon>
        <taxon>Cyanophyceae</taxon>
        <taxon>Leptolyngbyales</taxon>
        <taxon>Leptolyngbyaceae</taxon>
        <taxon>Leptolyngbya group</taxon>
        <taxon>Leptolyngbya</taxon>
    </lineage>
</organism>
<dbReference type="GO" id="GO:0008713">
    <property type="term" value="F:ADP-heptose-lipopolysaccharide heptosyltransferase activity"/>
    <property type="evidence" value="ECO:0007669"/>
    <property type="project" value="TreeGrafter"/>
</dbReference>
<name>A0A2W4TVA1_9CYAN</name>
<dbReference type="GO" id="GO:0005829">
    <property type="term" value="C:cytosol"/>
    <property type="evidence" value="ECO:0007669"/>
    <property type="project" value="TreeGrafter"/>
</dbReference>
<keyword evidence="1" id="KW-0328">Glycosyltransferase</keyword>
<dbReference type="AlphaFoldDB" id="A0A2W4TVA1"/>
<evidence type="ECO:0000313" key="4">
    <source>
        <dbReference type="Proteomes" id="UP000249354"/>
    </source>
</evidence>
<dbReference type="EMBL" id="QBMC01000135">
    <property type="protein sequence ID" value="PZO12976.1"/>
    <property type="molecule type" value="Genomic_DNA"/>
</dbReference>
<proteinExistence type="predicted"/>
<evidence type="ECO:0000256" key="2">
    <source>
        <dbReference type="ARBA" id="ARBA00022679"/>
    </source>
</evidence>
<dbReference type="Pfam" id="PF01075">
    <property type="entry name" value="Glyco_transf_9"/>
    <property type="match status" value="1"/>
</dbReference>
<comment type="caution">
    <text evidence="3">The sequence shown here is derived from an EMBL/GenBank/DDBJ whole genome shotgun (WGS) entry which is preliminary data.</text>
</comment>
<gene>
    <name evidence="3" type="ORF">DCF25_16730</name>
</gene>
<protein>
    <submittedName>
        <fullName evidence="3">Glycosyltransferase</fullName>
    </submittedName>
</protein>
<sequence length="320" mass="34978">MRILALVPGGISDQLLFFPALEDIKRAYPNAEIGVIAEPMAAAAYRVSKIVDTVVPFSYSAAKSPSDWANLLGIIRDREYEVVLSADTTWSTGLMLWLSGIPTRIAYKTTKAPYFYTATVSSSAKYQAERYHDLLSAIALDSTTPALAINVPEADIKWADALRDRLKIKDGYVLMYPGPTTAYGDQQASYPLAGWLTLIKDFREKQPDLPIVLLQTDDSRAQVNLLKSQDGQLLVTMAENLGQAAALIAGANLMIAPDSHIMQLAVALKVFTLVLFGKNQPEEMLPAVEGEETRFLGLTSDSQKIADIKPEAVLQKVWGG</sequence>
<dbReference type="CDD" id="cd03789">
    <property type="entry name" value="GT9_LPS_heptosyltransferase"/>
    <property type="match status" value="1"/>
</dbReference>
<dbReference type="InterPro" id="IPR002201">
    <property type="entry name" value="Glyco_trans_9"/>
</dbReference>
<dbReference type="Proteomes" id="UP000249354">
    <property type="component" value="Unassembled WGS sequence"/>
</dbReference>
<dbReference type="InterPro" id="IPR051199">
    <property type="entry name" value="LPS_LOS_Heptosyltrfase"/>
</dbReference>
<dbReference type="GO" id="GO:0009244">
    <property type="term" value="P:lipopolysaccharide core region biosynthetic process"/>
    <property type="evidence" value="ECO:0007669"/>
    <property type="project" value="TreeGrafter"/>
</dbReference>